<evidence type="ECO:0000256" key="1">
    <source>
        <dbReference type="ARBA" id="ARBA00004141"/>
    </source>
</evidence>
<keyword evidence="3 6" id="KW-0812">Transmembrane</keyword>
<dbReference type="Gene3D" id="1.20.1740.10">
    <property type="entry name" value="Amino acid/polyamine transporter I"/>
    <property type="match status" value="1"/>
</dbReference>
<dbReference type="EMBL" id="CP073078">
    <property type="protein sequence ID" value="QUD88309.1"/>
    <property type="molecule type" value="Genomic_DNA"/>
</dbReference>
<sequence length="509" mass="54157">MSEDEASDDVAALHAMGYAQELARNMGRFSNFAISFSIICILSGGVNSLAQATSGAGGAAVGLGWPIGGGCALLFALGMAQIASAYPTAGGLYHWSSILGGRFWGWLTAWFNLIGLITVLAAINVGTFGFFVGAFGSSLHVSAGYWPQLIFMVVVTGLHGLVNHLGIKLTSRLTDLSGYLILGGAVLLTALLLIYAPSHHIERLWTFANYSGDAGGGVWPRTGSVFMLLMLGLLLPVYTLTGYDASAHTAEETVDASRNVPRGIIHAVIWASLFAWVLSCAFVIAIPDMKEAARQGWNVFFWVMDKTLPRPVELLVYAVIFVAQFLAGLATVTSVSRMIFAFARDDGLPASHLFKKVSPRFRTPVAAIWVGVGLAVAFTVYADAYSTVVSVTSIILYMSYAMPIAAGLFAYGRSWTRMGPWDMGPAYRIVAGLCIAVSLGIFYIGVQPPNGQALVVLLAIFAITGALWLVSERKRFKGPPIGSEIAKRRAEIAEAESLLDAAAEAAPPA</sequence>
<evidence type="ECO:0000256" key="5">
    <source>
        <dbReference type="ARBA" id="ARBA00023136"/>
    </source>
</evidence>
<feature type="transmembrane region" description="Helical" evidence="6">
    <location>
        <begin position="62"/>
        <end position="82"/>
    </location>
</feature>
<feature type="transmembrane region" description="Helical" evidence="6">
    <location>
        <begin position="314"/>
        <end position="340"/>
    </location>
</feature>
<dbReference type="AlphaFoldDB" id="A0A975G028"/>
<dbReference type="GO" id="GO:0016020">
    <property type="term" value="C:membrane"/>
    <property type="evidence" value="ECO:0007669"/>
    <property type="project" value="UniProtKB-SubCell"/>
</dbReference>
<feature type="transmembrane region" description="Helical" evidence="6">
    <location>
        <begin position="218"/>
        <end position="243"/>
    </location>
</feature>
<organism evidence="7 8">
    <name type="scientific">Phenylobacterium montanum</name>
    <dbReference type="NCBI Taxonomy" id="2823693"/>
    <lineage>
        <taxon>Bacteria</taxon>
        <taxon>Pseudomonadati</taxon>
        <taxon>Pseudomonadota</taxon>
        <taxon>Alphaproteobacteria</taxon>
        <taxon>Caulobacterales</taxon>
        <taxon>Caulobacteraceae</taxon>
        <taxon>Phenylobacterium</taxon>
    </lineage>
</organism>
<feature type="transmembrane region" description="Helical" evidence="6">
    <location>
        <begin position="179"/>
        <end position="198"/>
    </location>
</feature>
<dbReference type="InterPro" id="IPR002293">
    <property type="entry name" value="AA/rel_permease1"/>
</dbReference>
<evidence type="ECO:0000313" key="8">
    <source>
        <dbReference type="Proteomes" id="UP000676409"/>
    </source>
</evidence>
<dbReference type="PIRSF" id="PIRSF006060">
    <property type="entry name" value="AA_transporter"/>
    <property type="match status" value="1"/>
</dbReference>
<keyword evidence="8" id="KW-1185">Reference proteome</keyword>
<dbReference type="GO" id="GO:0022857">
    <property type="term" value="F:transmembrane transporter activity"/>
    <property type="evidence" value="ECO:0007669"/>
    <property type="project" value="InterPro"/>
</dbReference>
<feature type="transmembrane region" description="Helical" evidence="6">
    <location>
        <begin position="32"/>
        <end position="50"/>
    </location>
</feature>
<protein>
    <submittedName>
        <fullName evidence="7">Amino acid permease</fullName>
    </submittedName>
</protein>
<feature type="transmembrane region" description="Helical" evidence="6">
    <location>
        <begin position="145"/>
        <end position="167"/>
    </location>
</feature>
<dbReference type="Proteomes" id="UP000676409">
    <property type="component" value="Chromosome"/>
</dbReference>
<comment type="subcellular location">
    <subcellularLocation>
        <location evidence="1">Membrane</location>
        <topology evidence="1">Multi-pass membrane protein</topology>
    </subcellularLocation>
</comment>
<feature type="transmembrane region" description="Helical" evidence="6">
    <location>
        <begin position="452"/>
        <end position="470"/>
    </location>
</feature>
<dbReference type="KEGG" id="caul:KCG34_25325"/>
<feature type="transmembrane region" description="Helical" evidence="6">
    <location>
        <begin position="264"/>
        <end position="286"/>
    </location>
</feature>
<evidence type="ECO:0000256" key="6">
    <source>
        <dbReference type="SAM" id="Phobius"/>
    </source>
</evidence>
<feature type="transmembrane region" description="Helical" evidence="6">
    <location>
        <begin position="426"/>
        <end position="446"/>
    </location>
</feature>
<dbReference type="RefSeq" id="WP_211938360.1">
    <property type="nucleotide sequence ID" value="NZ_CP073078.1"/>
</dbReference>
<feature type="transmembrane region" description="Helical" evidence="6">
    <location>
        <begin position="394"/>
        <end position="414"/>
    </location>
</feature>
<dbReference type="PANTHER" id="PTHR45649">
    <property type="entry name" value="AMINO-ACID PERMEASE BAT1"/>
    <property type="match status" value="1"/>
</dbReference>
<evidence type="ECO:0000256" key="2">
    <source>
        <dbReference type="ARBA" id="ARBA00022448"/>
    </source>
</evidence>
<feature type="transmembrane region" description="Helical" evidence="6">
    <location>
        <begin position="361"/>
        <end position="382"/>
    </location>
</feature>
<accession>A0A975G028</accession>
<reference evidence="7" key="1">
    <citation type="submission" date="2021-04" db="EMBL/GenBank/DDBJ databases">
        <title>The complete genome sequence of Caulobacter sp. S6.</title>
        <authorList>
            <person name="Tang Y."/>
            <person name="Ouyang W."/>
            <person name="Liu Q."/>
            <person name="Huang B."/>
            <person name="Guo Z."/>
            <person name="Lei P."/>
        </authorList>
    </citation>
    <scope>NUCLEOTIDE SEQUENCE</scope>
    <source>
        <strain evidence="7">S6</strain>
    </source>
</reference>
<gene>
    <name evidence="7" type="ORF">KCG34_25325</name>
</gene>
<proteinExistence type="predicted"/>
<keyword evidence="2" id="KW-0813">Transport</keyword>
<evidence type="ECO:0000313" key="7">
    <source>
        <dbReference type="EMBL" id="QUD88309.1"/>
    </source>
</evidence>
<keyword evidence="5 6" id="KW-0472">Membrane</keyword>
<keyword evidence="4 6" id="KW-1133">Transmembrane helix</keyword>
<name>A0A975G028_9CAUL</name>
<dbReference type="Pfam" id="PF13520">
    <property type="entry name" value="AA_permease_2"/>
    <property type="match status" value="1"/>
</dbReference>
<evidence type="ECO:0000256" key="3">
    <source>
        <dbReference type="ARBA" id="ARBA00022692"/>
    </source>
</evidence>
<feature type="transmembrane region" description="Helical" evidence="6">
    <location>
        <begin position="103"/>
        <end position="125"/>
    </location>
</feature>
<dbReference type="PANTHER" id="PTHR45649:SF26">
    <property type="entry name" value="OS04G0435100 PROTEIN"/>
    <property type="match status" value="1"/>
</dbReference>
<evidence type="ECO:0000256" key="4">
    <source>
        <dbReference type="ARBA" id="ARBA00022989"/>
    </source>
</evidence>